<evidence type="ECO:0000256" key="1">
    <source>
        <dbReference type="ARBA" id="ARBA00022598"/>
    </source>
</evidence>
<dbReference type="InterPro" id="IPR004143">
    <property type="entry name" value="BPL_LPL_catalytic"/>
</dbReference>
<dbReference type="PANTHER" id="PTHR12835">
    <property type="entry name" value="BIOTIN PROTEIN LIGASE"/>
    <property type="match status" value="1"/>
</dbReference>
<protein>
    <recommendedName>
        <fullName evidence="3">biotin--[biotin carboxyl-carrier protein] ligase</fullName>
        <ecNumber evidence="3">6.3.4.15</ecNumber>
    </recommendedName>
</protein>
<dbReference type="OrthoDB" id="9807064at2"/>
<evidence type="ECO:0000256" key="2">
    <source>
        <dbReference type="ARBA" id="ARBA00023267"/>
    </source>
</evidence>
<comment type="caution">
    <text evidence="5">The sequence shown here is derived from an EMBL/GenBank/DDBJ whole genome shotgun (WGS) entry which is preliminary data.</text>
</comment>
<dbReference type="InParanoid" id="A0A545AUJ3"/>
<dbReference type="EMBL" id="VIRS01000006">
    <property type="protein sequence ID" value="TQS44992.1"/>
    <property type="molecule type" value="Genomic_DNA"/>
</dbReference>
<dbReference type="InterPro" id="IPR004408">
    <property type="entry name" value="Biotin_CoA_COase_ligase"/>
</dbReference>
<dbReference type="PANTHER" id="PTHR12835:SF5">
    <property type="entry name" value="BIOTIN--PROTEIN LIGASE"/>
    <property type="match status" value="1"/>
</dbReference>
<organism evidence="5 6">
    <name type="scientific">Cryptosporangium phraense</name>
    <dbReference type="NCBI Taxonomy" id="2593070"/>
    <lineage>
        <taxon>Bacteria</taxon>
        <taxon>Bacillati</taxon>
        <taxon>Actinomycetota</taxon>
        <taxon>Actinomycetes</taxon>
        <taxon>Cryptosporangiales</taxon>
        <taxon>Cryptosporangiaceae</taxon>
        <taxon>Cryptosporangium</taxon>
    </lineage>
</organism>
<reference evidence="5 6" key="1">
    <citation type="submission" date="2019-07" db="EMBL/GenBank/DDBJ databases">
        <title>Cryptosporangium phraense sp. nov., isolated from plant litter.</title>
        <authorList>
            <person name="Suriyachadkun C."/>
        </authorList>
    </citation>
    <scope>NUCLEOTIDE SEQUENCE [LARGE SCALE GENOMIC DNA]</scope>
    <source>
        <strain evidence="5 6">A-T 5661</strain>
    </source>
</reference>
<gene>
    <name evidence="5" type="ORF">FL583_10835</name>
</gene>
<dbReference type="SUPFAM" id="SSF55681">
    <property type="entry name" value="Class II aaRS and biotin synthetases"/>
    <property type="match status" value="1"/>
</dbReference>
<dbReference type="Gene3D" id="2.30.30.100">
    <property type="match status" value="1"/>
</dbReference>
<dbReference type="InterPro" id="IPR045864">
    <property type="entry name" value="aa-tRNA-synth_II/BPL/LPL"/>
</dbReference>
<dbReference type="Proteomes" id="UP000317982">
    <property type="component" value="Unassembled WGS sequence"/>
</dbReference>
<keyword evidence="1 5" id="KW-0436">Ligase</keyword>
<dbReference type="Pfam" id="PF02237">
    <property type="entry name" value="BPL_C"/>
    <property type="match status" value="1"/>
</dbReference>
<keyword evidence="6" id="KW-1185">Reference proteome</keyword>
<dbReference type="PROSITE" id="PS51733">
    <property type="entry name" value="BPL_LPL_CATALYTIC"/>
    <property type="match status" value="1"/>
</dbReference>
<feature type="domain" description="BPL/LPL catalytic" evidence="4">
    <location>
        <begin position="2"/>
        <end position="188"/>
    </location>
</feature>
<dbReference type="Pfam" id="PF03099">
    <property type="entry name" value="BPL_LplA_LipB"/>
    <property type="match status" value="1"/>
</dbReference>
<name>A0A545AUJ3_9ACTN</name>
<sequence>MEQEALRARLLDDFWVALDVVPRTGSTNADLAEAARGGAPAGTVLVADVQDAGRGRIGRSWTSPPGAGLLFSVLFRPTDVPTERWGWLPLLAGVATARALPGVDARLKWPNDLLIGPQRKKAAGILAEAAGDAVVLGIGLNVTLGRDDLPPDRPDTTSLAIEGAPVTDRDELLVAILGALKDEYEFWRASNGDAAASGLLASYRERCDTLGREVRVEVPGGEPVQGRADDIDAEGRLVVGATHVAAGDVIHVRPA</sequence>
<evidence type="ECO:0000313" key="6">
    <source>
        <dbReference type="Proteomes" id="UP000317982"/>
    </source>
</evidence>
<evidence type="ECO:0000313" key="5">
    <source>
        <dbReference type="EMBL" id="TQS44992.1"/>
    </source>
</evidence>
<dbReference type="NCBIfam" id="TIGR00121">
    <property type="entry name" value="birA_ligase"/>
    <property type="match status" value="1"/>
</dbReference>
<dbReference type="CDD" id="cd16442">
    <property type="entry name" value="BPL"/>
    <property type="match status" value="1"/>
</dbReference>
<dbReference type="AlphaFoldDB" id="A0A545AUJ3"/>
<keyword evidence="2" id="KW-0092">Biotin</keyword>
<dbReference type="InterPro" id="IPR003142">
    <property type="entry name" value="BPL_C"/>
</dbReference>
<evidence type="ECO:0000256" key="3">
    <source>
        <dbReference type="ARBA" id="ARBA00024227"/>
    </source>
</evidence>
<evidence type="ECO:0000259" key="4">
    <source>
        <dbReference type="PROSITE" id="PS51733"/>
    </source>
</evidence>
<accession>A0A545AUJ3</accession>
<dbReference type="EC" id="6.3.4.15" evidence="3"/>
<dbReference type="GO" id="GO:0005737">
    <property type="term" value="C:cytoplasm"/>
    <property type="evidence" value="ECO:0007669"/>
    <property type="project" value="TreeGrafter"/>
</dbReference>
<proteinExistence type="predicted"/>
<dbReference type="GO" id="GO:0004077">
    <property type="term" value="F:biotin--[biotin carboxyl-carrier protein] ligase activity"/>
    <property type="evidence" value="ECO:0007669"/>
    <property type="project" value="UniProtKB-EC"/>
</dbReference>
<dbReference type="RefSeq" id="WP_142704441.1">
    <property type="nucleotide sequence ID" value="NZ_VIRS01000006.1"/>
</dbReference>
<dbReference type="Gene3D" id="3.30.930.10">
    <property type="entry name" value="Bira Bifunctional Protein, Domain 2"/>
    <property type="match status" value="1"/>
</dbReference>
<dbReference type="FunCoup" id="A0A545AUJ3">
    <property type="interactions" value="108"/>
</dbReference>